<dbReference type="Pfam" id="PF00179">
    <property type="entry name" value="UQ_con"/>
    <property type="match status" value="1"/>
</dbReference>
<feature type="domain" description="UBC core" evidence="2">
    <location>
        <begin position="11"/>
        <end position="146"/>
    </location>
</feature>
<feature type="region of interest" description="Disordered" evidence="1">
    <location>
        <begin position="1"/>
        <end position="25"/>
    </location>
</feature>
<organism evidence="3 4">
    <name type="scientific">Olpidium bornovanus</name>
    <dbReference type="NCBI Taxonomy" id="278681"/>
    <lineage>
        <taxon>Eukaryota</taxon>
        <taxon>Fungi</taxon>
        <taxon>Fungi incertae sedis</taxon>
        <taxon>Olpidiomycota</taxon>
        <taxon>Olpidiomycotina</taxon>
        <taxon>Olpidiomycetes</taxon>
        <taxon>Olpidiales</taxon>
        <taxon>Olpidiaceae</taxon>
        <taxon>Olpidium</taxon>
    </lineage>
</organism>
<accession>A0A8H7ZSC9</accession>
<gene>
    <name evidence="3" type="ORF">BJ554DRAFT_1428</name>
</gene>
<dbReference type="OrthoDB" id="269518at2759"/>
<dbReference type="PROSITE" id="PS50127">
    <property type="entry name" value="UBC_2"/>
    <property type="match status" value="1"/>
</dbReference>
<dbReference type="Gene3D" id="3.10.110.10">
    <property type="entry name" value="Ubiquitin Conjugating Enzyme"/>
    <property type="match status" value="1"/>
</dbReference>
<dbReference type="AlphaFoldDB" id="A0A8H7ZSC9"/>
<name>A0A8H7ZSC9_9FUNG</name>
<feature type="non-terminal residue" evidence="3">
    <location>
        <position position="146"/>
    </location>
</feature>
<sequence>MQEVIDGRSGPCERRTADSRCPPALTEPPAFPPQFYEYAFLFGSDSYPRFPTVLWLRPFPTVLWLRPTPSAPFQGGVWKIHVELPDQYPYKSPSIGFMNKIFHPNIDELSMTFLRGRGFLQERLRVPRCDQPNLVADVWCVAGEKK</sequence>
<evidence type="ECO:0000256" key="1">
    <source>
        <dbReference type="SAM" id="MobiDB-lite"/>
    </source>
</evidence>
<dbReference type="SUPFAM" id="SSF54495">
    <property type="entry name" value="UBC-like"/>
    <property type="match status" value="1"/>
</dbReference>
<dbReference type="Proteomes" id="UP000673691">
    <property type="component" value="Unassembled WGS sequence"/>
</dbReference>
<dbReference type="PANTHER" id="PTHR24068">
    <property type="entry name" value="UBIQUITIN-CONJUGATING ENZYME E2"/>
    <property type="match status" value="1"/>
</dbReference>
<comment type="caution">
    <text evidence="3">The sequence shown here is derived from an EMBL/GenBank/DDBJ whole genome shotgun (WGS) entry which is preliminary data.</text>
</comment>
<keyword evidence="4" id="KW-1185">Reference proteome</keyword>
<protein>
    <recommendedName>
        <fullName evidence="2">UBC core domain-containing protein</fullName>
    </recommendedName>
</protein>
<dbReference type="InterPro" id="IPR000608">
    <property type="entry name" value="UBC"/>
</dbReference>
<dbReference type="EMBL" id="JAEFCI010008603">
    <property type="protein sequence ID" value="KAG5458355.1"/>
    <property type="molecule type" value="Genomic_DNA"/>
</dbReference>
<evidence type="ECO:0000313" key="3">
    <source>
        <dbReference type="EMBL" id="KAG5458355.1"/>
    </source>
</evidence>
<proteinExistence type="predicted"/>
<dbReference type="InterPro" id="IPR016135">
    <property type="entry name" value="UBQ-conjugating_enzyme/RWD"/>
</dbReference>
<evidence type="ECO:0000313" key="4">
    <source>
        <dbReference type="Proteomes" id="UP000673691"/>
    </source>
</evidence>
<reference evidence="3 4" key="1">
    <citation type="journal article" name="Sci. Rep.">
        <title>Genome-scale phylogenetic analyses confirm Olpidium as the closest living zoosporic fungus to the non-flagellated, terrestrial fungi.</title>
        <authorList>
            <person name="Chang Y."/>
            <person name="Rochon D."/>
            <person name="Sekimoto S."/>
            <person name="Wang Y."/>
            <person name="Chovatia M."/>
            <person name="Sandor L."/>
            <person name="Salamov A."/>
            <person name="Grigoriev I.V."/>
            <person name="Stajich J.E."/>
            <person name="Spatafora J.W."/>
        </authorList>
    </citation>
    <scope>NUCLEOTIDE SEQUENCE [LARGE SCALE GENOMIC DNA]</scope>
    <source>
        <strain evidence="3">S191</strain>
    </source>
</reference>
<evidence type="ECO:0000259" key="2">
    <source>
        <dbReference type="PROSITE" id="PS50127"/>
    </source>
</evidence>